<evidence type="ECO:0000256" key="1">
    <source>
        <dbReference type="ARBA" id="ARBA00001971"/>
    </source>
</evidence>
<dbReference type="PANTHER" id="PTHR24305">
    <property type="entry name" value="CYTOCHROME P450"/>
    <property type="match status" value="1"/>
</dbReference>
<comment type="caution">
    <text evidence="4">The sequence shown here is derived from an EMBL/GenBank/DDBJ whole genome shotgun (WGS) entry which is preliminary data.</text>
</comment>
<comment type="similarity">
    <text evidence="2 3">Belongs to the cytochrome P450 family.</text>
</comment>
<dbReference type="Pfam" id="PF00067">
    <property type="entry name" value="p450"/>
    <property type="match status" value="1"/>
</dbReference>
<keyword evidence="3" id="KW-0349">Heme</keyword>
<keyword evidence="3" id="KW-0503">Monooxygenase</keyword>
<dbReference type="RefSeq" id="WP_309795958.1">
    <property type="nucleotide sequence ID" value="NZ_BAAAHY010000006.1"/>
</dbReference>
<dbReference type="PROSITE" id="PS00086">
    <property type="entry name" value="CYTOCHROME_P450"/>
    <property type="match status" value="1"/>
</dbReference>
<dbReference type="InterPro" id="IPR002401">
    <property type="entry name" value="Cyt_P450_E_grp-I"/>
</dbReference>
<name>A0ABU1J7D8_9MICC</name>
<dbReference type="SUPFAM" id="SSF48264">
    <property type="entry name" value="Cytochrome P450"/>
    <property type="match status" value="1"/>
</dbReference>
<dbReference type="InterPro" id="IPR036396">
    <property type="entry name" value="Cyt_P450_sf"/>
</dbReference>
<dbReference type="InterPro" id="IPR001128">
    <property type="entry name" value="Cyt_P450"/>
</dbReference>
<sequence>MAIDQQQTANEGAISMPPRFRAPGWAFAILFVASPRASMHALQRRYGDAYTVQLPSIGKAVVVSDPALVKQVLSAKNDVLHNGDPHPLTSVLGHGSMFALEEDRHTKERRLISPSFRGDRMRSYREIIVAEARREMRDWPEGKPFATLDPFMRITLAAILRAVFGAEGEHFDELKRDLPRAVELGSKLAPLPGLHKDWGPLSPWTKFLKLRDHCYEVLGEMVDEAGADPDLANRADVLASLVQSSYDDGTRMTRRDILDELMTMLAAGHETTASSLAWMIERLQRHPELLARLVEEAEGEESTLRMATILELQRVRPIIPAFFRRVMTPFALGDWVLPRGTNIVVSTTNLHRDERNYERPEEFDPDRFLARKAPESTKWTPFGGGVRRCIGEGFAMMEMDLVLREILRNFEITVSTEAAEKTYNRGIALVPRRGGRVTVRRKPAAAEALG</sequence>
<dbReference type="CDD" id="cd11053">
    <property type="entry name" value="CYP110-like"/>
    <property type="match status" value="1"/>
</dbReference>
<evidence type="ECO:0000256" key="2">
    <source>
        <dbReference type="ARBA" id="ARBA00010617"/>
    </source>
</evidence>
<evidence type="ECO:0000313" key="4">
    <source>
        <dbReference type="EMBL" id="MDR6268338.1"/>
    </source>
</evidence>
<dbReference type="EMBL" id="JAVDQF010000001">
    <property type="protein sequence ID" value="MDR6268338.1"/>
    <property type="molecule type" value="Genomic_DNA"/>
</dbReference>
<gene>
    <name evidence="4" type="ORF">JOE69_000576</name>
</gene>
<dbReference type="Proteomes" id="UP001185069">
    <property type="component" value="Unassembled WGS sequence"/>
</dbReference>
<dbReference type="PRINTS" id="PR00385">
    <property type="entry name" value="P450"/>
</dbReference>
<dbReference type="InterPro" id="IPR050121">
    <property type="entry name" value="Cytochrome_P450_monoxygenase"/>
</dbReference>
<reference evidence="4 5" key="1">
    <citation type="submission" date="2023-07" db="EMBL/GenBank/DDBJ databases">
        <title>Sequencing the genomes of 1000 actinobacteria strains.</title>
        <authorList>
            <person name="Klenk H.-P."/>
        </authorList>
    </citation>
    <scope>NUCLEOTIDE SEQUENCE [LARGE SCALE GENOMIC DNA]</scope>
    <source>
        <strain evidence="4 5">DSM 14555</strain>
    </source>
</reference>
<dbReference type="InterPro" id="IPR017972">
    <property type="entry name" value="Cyt_P450_CS"/>
</dbReference>
<dbReference type="PRINTS" id="PR00463">
    <property type="entry name" value="EP450I"/>
</dbReference>
<dbReference type="PANTHER" id="PTHR24305:SF166">
    <property type="entry name" value="CYTOCHROME P450 12A4, MITOCHONDRIAL-RELATED"/>
    <property type="match status" value="1"/>
</dbReference>
<protein>
    <submittedName>
        <fullName evidence="4">Cytochrome P450</fullName>
    </submittedName>
</protein>
<organism evidence="4 5">
    <name type="scientific">Arthrobacter russicus</name>
    <dbReference type="NCBI Taxonomy" id="172040"/>
    <lineage>
        <taxon>Bacteria</taxon>
        <taxon>Bacillati</taxon>
        <taxon>Actinomycetota</taxon>
        <taxon>Actinomycetes</taxon>
        <taxon>Micrococcales</taxon>
        <taxon>Micrococcaceae</taxon>
        <taxon>Arthrobacter</taxon>
    </lineage>
</organism>
<proteinExistence type="inferred from homology"/>
<keyword evidence="3" id="KW-0479">Metal-binding</keyword>
<keyword evidence="3" id="KW-0408">Iron</keyword>
<evidence type="ECO:0000256" key="3">
    <source>
        <dbReference type="RuleBase" id="RU000461"/>
    </source>
</evidence>
<dbReference type="Gene3D" id="1.10.630.10">
    <property type="entry name" value="Cytochrome P450"/>
    <property type="match status" value="1"/>
</dbReference>
<comment type="cofactor">
    <cofactor evidence="1">
        <name>heme</name>
        <dbReference type="ChEBI" id="CHEBI:30413"/>
    </cofactor>
</comment>
<keyword evidence="3" id="KW-0560">Oxidoreductase</keyword>
<keyword evidence="5" id="KW-1185">Reference proteome</keyword>
<evidence type="ECO:0000313" key="5">
    <source>
        <dbReference type="Proteomes" id="UP001185069"/>
    </source>
</evidence>
<accession>A0ABU1J7D8</accession>